<dbReference type="Gramene" id="KCW44435">
    <property type="protein sequence ID" value="KCW44435"/>
    <property type="gene ID" value="EUGRSUZ_L02067"/>
</dbReference>
<reference evidence="2" key="4">
    <citation type="submission" date="2023-07" db="EMBL/GenBank/DDBJ databases">
        <authorList>
            <person name="Myburg A.A."/>
            <person name="Grattapaglia D."/>
            <person name="Tuskan G.A."/>
            <person name="Hellsten U."/>
            <person name="Hayes R.D."/>
            <person name="Grimwood J."/>
            <person name="Jenkins J."/>
            <person name="Lindquist E."/>
            <person name="Tice H."/>
            <person name="Bauer D."/>
            <person name="Goodstein D.M."/>
            <person name="Dubchak I."/>
            <person name="Poliakov A."/>
            <person name="Mizrachi E."/>
            <person name="Kullan A.R."/>
            <person name="Hussey S.G."/>
            <person name="Pinard D."/>
            <person name="Van D.M."/>
            <person name="Singh P."/>
            <person name="Van J.I."/>
            <person name="Silva-Junior O.B."/>
            <person name="Togawa R.C."/>
            <person name="Pappas M.R."/>
            <person name="Faria D.A."/>
            <person name="Sansaloni C.P."/>
            <person name="Petroli C.D."/>
            <person name="Yang X."/>
            <person name="Ranjan P."/>
            <person name="Tschaplinski T.J."/>
            <person name="Ye C.Y."/>
            <person name="Li T."/>
            <person name="Sterck L."/>
            <person name="Vanneste K."/>
            <person name="Murat F."/>
            <person name="Soler M."/>
            <person name="Clemente H.S."/>
            <person name="Saidi N."/>
            <person name="Cassan-Wang H."/>
            <person name="Dunand C."/>
            <person name="Hefer C.A."/>
            <person name="Bornberg-Bauer E."/>
            <person name="Kersting A.R."/>
            <person name="Vining K."/>
            <person name="Amarasinghe V."/>
            <person name="Ranik M."/>
            <person name="Naithani S."/>
            <person name="Elser J."/>
            <person name="Boyd A.E."/>
            <person name="Liston A."/>
            <person name="Spatafora J.W."/>
            <person name="Dharmwardhana P."/>
            <person name="Raja R."/>
            <person name="Sullivan C."/>
            <person name="Romanel E."/>
            <person name="Alves-Ferreira M."/>
            <person name="Kulheim C."/>
            <person name="Foley W."/>
            <person name="Carocha V."/>
            <person name="Paiva J."/>
            <person name="Kudrna D."/>
            <person name="Brommonschenkel S.H."/>
            <person name="Pasquali G."/>
            <person name="Byrne M."/>
            <person name="Rigault P."/>
            <person name="Tibbits J."/>
            <person name="Spokevicius A."/>
            <person name="Jones R.C."/>
            <person name="Steane D.A."/>
            <person name="Vaillancourt R.E."/>
            <person name="Potts B.M."/>
            <person name="Joubert F."/>
            <person name="Barry K."/>
            <person name="Pappas G.J."/>
            <person name="Strauss S.H."/>
            <person name="Jaiswal P."/>
            <person name="Grima-Pettenati J."/>
            <person name="Salse J."/>
            <person name="Van D.P."/>
            <person name="Rokhsar D.S."/>
            <person name="Schmutz J."/>
        </authorList>
    </citation>
    <scope>NUCLEOTIDE SEQUENCE</scope>
    <source>
        <tissue evidence="2">Leaf extractions</tissue>
    </source>
</reference>
<evidence type="ECO:0000313" key="2">
    <source>
        <dbReference type="EMBL" id="KAK2632052.1"/>
    </source>
</evidence>
<dbReference type="EMBL" id="KK199313">
    <property type="protein sequence ID" value="KCW44435.1"/>
    <property type="molecule type" value="Genomic_DNA"/>
</dbReference>
<evidence type="ECO:0000313" key="3">
    <source>
        <dbReference type="EMBL" id="KCW44435.1"/>
    </source>
</evidence>
<dbReference type="InParanoid" id="A0A058ZTV5"/>
<reference evidence="3" key="1">
    <citation type="submission" date="2013-07" db="EMBL/GenBank/DDBJ databases">
        <title>The genome of Eucalyptus grandis.</title>
        <authorList>
            <person name="Schmutz J."/>
            <person name="Hayes R."/>
            <person name="Myburg A."/>
            <person name="Tuskan G."/>
            <person name="Grattapaglia D."/>
            <person name="Rokhsar D.S."/>
        </authorList>
    </citation>
    <scope>NUCLEOTIDE SEQUENCE</scope>
    <source>
        <tissue evidence="3">Leaf extractions</tissue>
    </source>
</reference>
<sequence length="95" mass="10854">MRSQESCNQLTIWESLRSKTNVPRPSTCEAEWSSLNYPVPRTISWLPSAPDPDTPELHRTNPLETSLPLFSPTFDKNPNENSPKSQPTMRKNQES</sequence>
<gene>
    <name evidence="3" type="ORF">EUGRSUZ_L02067</name>
</gene>
<name>A0A058ZTV5_EUCGR</name>
<organism evidence="3">
    <name type="scientific">Eucalyptus grandis</name>
    <name type="common">Flooded gum</name>
    <dbReference type="NCBI Taxonomy" id="71139"/>
    <lineage>
        <taxon>Eukaryota</taxon>
        <taxon>Viridiplantae</taxon>
        <taxon>Streptophyta</taxon>
        <taxon>Embryophyta</taxon>
        <taxon>Tracheophyta</taxon>
        <taxon>Spermatophyta</taxon>
        <taxon>Magnoliopsida</taxon>
        <taxon>eudicotyledons</taxon>
        <taxon>Gunneridae</taxon>
        <taxon>Pentapetalae</taxon>
        <taxon>rosids</taxon>
        <taxon>malvids</taxon>
        <taxon>Myrtales</taxon>
        <taxon>Myrtaceae</taxon>
        <taxon>Myrtoideae</taxon>
        <taxon>Eucalypteae</taxon>
        <taxon>Eucalyptus</taxon>
    </lineage>
</organism>
<evidence type="ECO:0000313" key="4">
    <source>
        <dbReference type="Proteomes" id="UP000030711"/>
    </source>
</evidence>
<accession>A0A058ZTV5</accession>
<proteinExistence type="predicted"/>
<reference evidence="2" key="3">
    <citation type="submission" date="2023-04" db="EMBL/GenBank/DDBJ databases">
        <title>WGS assembly of Eucalyptus grandis.</title>
        <authorList>
            <person name="Myburg A."/>
            <person name="Grattapaglia D."/>
            <person name="Tuskan G."/>
            <person name="Hellsten U."/>
            <person name="Hayes R."/>
            <person name="Grimwood J."/>
            <person name="Jenkins J."/>
            <person name="Lindquist E."/>
            <person name="Tice H."/>
            <person name="Bauer D."/>
            <person name="Goodstein D."/>
            <person name="Dubchak I."/>
            <person name="Poliakov A."/>
            <person name="Mizrachi E."/>
            <person name="Kullan A."/>
            <person name="Hussey S."/>
            <person name="Pinard D."/>
            <person name="Van D."/>
            <person name="Singh P."/>
            <person name="Van J."/>
            <person name="Silva-Junior O."/>
            <person name="Togawa R."/>
            <person name="Pappas M."/>
            <person name="Faria D."/>
            <person name="Sansaloni C."/>
            <person name="Petroli C."/>
            <person name="Yang X."/>
            <person name="Ranjan P."/>
            <person name="Tschaplinski T."/>
            <person name="Ye C."/>
            <person name="Li T."/>
            <person name="Sterck L."/>
            <person name="Vanneste K."/>
            <person name="Murat F."/>
            <person name="Soler M."/>
            <person name="Clemente H."/>
            <person name="Saidi N."/>
            <person name="Cassan-Wang H."/>
            <person name="Dunand C."/>
            <person name="Hefer C."/>
            <person name="Bornberg-Bauer E."/>
            <person name="Kersting A."/>
            <person name="Vining K."/>
            <person name="Amarasinghe V."/>
            <person name="Ranik M."/>
            <person name="Naithani S."/>
            <person name="Elser J."/>
            <person name="Boyd A."/>
            <person name="Liston A."/>
            <person name="Spatafora J."/>
            <person name="Dharmwardhana P."/>
            <person name="Raja R."/>
            <person name="Sullivan C."/>
            <person name="Romanel E."/>
            <person name="Alves-Ferreira M."/>
            <person name="Kulheim C."/>
            <person name="Foley W."/>
            <person name="Carocha V."/>
            <person name="Paiva J."/>
            <person name="Kudrna D."/>
            <person name="Brommonschenkel S."/>
            <person name="Pasquali G."/>
            <person name="Byrne M."/>
            <person name="Rigault P."/>
            <person name="Tibbits J."/>
            <person name="Spokevicius A."/>
            <person name="Jones R."/>
            <person name="Steane D."/>
            <person name="Vaillancourt R."/>
            <person name="Potts B."/>
            <person name="Joubert F."/>
            <person name="Barry K."/>
            <person name="Pappas G."/>
            <person name="Strauss S."/>
            <person name="Jaiswal P."/>
            <person name="Grima-Pettenati J."/>
            <person name="Salse J."/>
            <person name="Van D."/>
            <person name="Rokhsar D."/>
            <person name="Schmutz J."/>
        </authorList>
    </citation>
    <scope>NUCLEOTIDE SEQUENCE</scope>
    <source>
        <tissue evidence="2">Leaf extractions</tissue>
    </source>
</reference>
<feature type="compositionally biased region" description="Polar residues" evidence="1">
    <location>
        <begin position="74"/>
        <end position="95"/>
    </location>
</feature>
<protein>
    <submittedName>
        <fullName evidence="3">Uncharacterized protein</fullName>
    </submittedName>
</protein>
<keyword evidence="4" id="KW-1185">Reference proteome</keyword>
<feature type="region of interest" description="Disordered" evidence="1">
    <location>
        <begin position="46"/>
        <end position="95"/>
    </location>
</feature>
<dbReference type="EMBL" id="MU848796">
    <property type="protein sequence ID" value="KAK2632052.1"/>
    <property type="molecule type" value="Genomic_DNA"/>
</dbReference>
<dbReference type="AlphaFoldDB" id="A0A058ZTV5"/>
<evidence type="ECO:0000256" key="1">
    <source>
        <dbReference type="SAM" id="MobiDB-lite"/>
    </source>
</evidence>
<dbReference type="Proteomes" id="UP000030711">
    <property type="component" value="Unassembled WGS sequence"/>
</dbReference>
<reference evidence="2" key="2">
    <citation type="journal article" date="2014" name="Nature">
        <title>The genome of Eucalyptus grandis.</title>
        <authorList>
            <person name="Myburg A.A."/>
            <person name="Grattapaglia D."/>
            <person name="Tuskan G.A."/>
            <person name="Hellsten U."/>
            <person name="Hayes R.D."/>
            <person name="Grimwood J."/>
            <person name="Jenkins J."/>
            <person name="Lindquist E."/>
            <person name="Tice H."/>
            <person name="Bauer D."/>
            <person name="Goodstein D.M."/>
            <person name="Dubchak I."/>
            <person name="Poliakov A."/>
            <person name="Mizrachi E."/>
            <person name="Kullan A.R."/>
            <person name="Hussey S.G."/>
            <person name="Pinard D."/>
            <person name="van der Merwe K."/>
            <person name="Singh P."/>
            <person name="van Jaarsveld I."/>
            <person name="Silva-Junior O.B."/>
            <person name="Togawa R.C."/>
            <person name="Pappas M.R."/>
            <person name="Faria D.A."/>
            <person name="Sansaloni C.P."/>
            <person name="Petroli C.D."/>
            <person name="Yang X."/>
            <person name="Ranjan P."/>
            <person name="Tschaplinski T.J."/>
            <person name="Ye C.Y."/>
            <person name="Li T."/>
            <person name="Sterck L."/>
            <person name="Vanneste K."/>
            <person name="Murat F."/>
            <person name="Soler M."/>
            <person name="Clemente H.S."/>
            <person name="Saidi N."/>
            <person name="Cassan-Wang H."/>
            <person name="Dunand C."/>
            <person name="Hefer C.A."/>
            <person name="Bornberg-Bauer E."/>
            <person name="Kersting A.R."/>
            <person name="Vining K."/>
            <person name="Amarasinghe V."/>
            <person name="Ranik M."/>
            <person name="Naithani S."/>
            <person name="Elser J."/>
            <person name="Boyd A.E."/>
            <person name="Liston A."/>
            <person name="Spatafora J.W."/>
            <person name="Dharmwardhana P."/>
            <person name="Raja R."/>
            <person name="Sullivan C."/>
            <person name="Romanel E."/>
            <person name="Alves-Ferreira M."/>
            <person name="Kulheim C."/>
            <person name="Foley W."/>
            <person name="Carocha V."/>
            <person name="Paiva J."/>
            <person name="Kudrna D."/>
            <person name="Brommonschenkel S.H."/>
            <person name="Pasquali G."/>
            <person name="Byrne M."/>
            <person name="Rigault P."/>
            <person name="Tibbits J."/>
            <person name="Spokevicius A."/>
            <person name="Jones R.C."/>
            <person name="Steane D.A."/>
            <person name="Vaillancourt R.E."/>
            <person name="Potts B.M."/>
            <person name="Joubert F."/>
            <person name="Barry K."/>
            <person name="Pappas G.J."/>
            <person name="Strauss S.H."/>
            <person name="Jaiswal P."/>
            <person name="Grima-Pettenati J."/>
            <person name="Salse J."/>
            <person name="Van de Peer Y."/>
            <person name="Rokhsar D.S."/>
            <person name="Schmutz J."/>
        </authorList>
    </citation>
    <scope>NUCLEOTIDE SEQUENCE</scope>
    <source>
        <tissue evidence="2">Leaf extractions</tissue>
    </source>
</reference>